<dbReference type="EMBL" id="CAJVRL010000127">
    <property type="protein sequence ID" value="CAG8962143.1"/>
    <property type="molecule type" value="Genomic_DNA"/>
</dbReference>
<dbReference type="OrthoDB" id="2520703at2759"/>
<reference evidence="1" key="1">
    <citation type="submission" date="2021-07" db="EMBL/GenBank/DDBJ databases">
        <authorList>
            <person name="Durling M."/>
        </authorList>
    </citation>
    <scope>NUCLEOTIDE SEQUENCE</scope>
</reference>
<gene>
    <name evidence="1" type="ORF">HYFRA_00005188</name>
</gene>
<dbReference type="Proteomes" id="UP000696280">
    <property type="component" value="Unassembled WGS sequence"/>
</dbReference>
<proteinExistence type="predicted"/>
<name>A0A9N9LCV4_9HELO</name>
<evidence type="ECO:0000313" key="1">
    <source>
        <dbReference type="EMBL" id="CAG8962143.1"/>
    </source>
</evidence>
<evidence type="ECO:0000313" key="2">
    <source>
        <dbReference type="Proteomes" id="UP000696280"/>
    </source>
</evidence>
<comment type="caution">
    <text evidence="1">The sequence shown here is derived from an EMBL/GenBank/DDBJ whole genome shotgun (WGS) entry which is preliminary data.</text>
</comment>
<keyword evidence="2" id="KW-1185">Reference proteome</keyword>
<accession>A0A9N9LCV4</accession>
<sequence length="431" mass="48383">MPTPTLSGMPPEILTQIVSNFVVVCARGALKPHVPFLCRLSLLSRQFSLIVRPFIFKQITVFLEHEGDRTRSLLCARSILENPSLVELVQSIALFGLITSNQINVGIARFPNLKRLILYGDFCLGWSEGLEFGSSKNLKTIEIKGYNINLGDVQRLMVVSGVKSMVIAPIDGFKNDDIETHGETAQLLNLDIGRRENHELAADLHKFLKTCTQIETLKAFLPGDEAADDEGEPTGEMLSTLSPINLSRTLAICKNSLKRLELLDCDCRWPSYDMSKMDLSLMKALTYLDCPAKLFFIRNAPTKTRSGFYQLLPPNLEILVIRFTINYRLAVLGDDSEDCSIYEETAWLLQLAEKKKEYLPRLRRVRLETNETEGVLGHDPPGLLSKEQLRIVLEAYDRVGITLSGLIGIPDIVEELARGCRNVQASYQEIL</sequence>
<protein>
    <submittedName>
        <fullName evidence="1">Uncharacterized protein</fullName>
    </submittedName>
</protein>
<dbReference type="SUPFAM" id="SSF52047">
    <property type="entry name" value="RNI-like"/>
    <property type="match status" value="1"/>
</dbReference>
<organism evidence="1 2">
    <name type="scientific">Hymenoscyphus fraxineus</name>
    <dbReference type="NCBI Taxonomy" id="746836"/>
    <lineage>
        <taxon>Eukaryota</taxon>
        <taxon>Fungi</taxon>
        <taxon>Dikarya</taxon>
        <taxon>Ascomycota</taxon>
        <taxon>Pezizomycotina</taxon>
        <taxon>Leotiomycetes</taxon>
        <taxon>Helotiales</taxon>
        <taxon>Helotiaceae</taxon>
        <taxon>Hymenoscyphus</taxon>
    </lineage>
</organism>
<dbReference type="AlphaFoldDB" id="A0A9N9LCV4"/>